<evidence type="ECO:0000256" key="2">
    <source>
        <dbReference type="ARBA" id="ARBA00022833"/>
    </source>
</evidence>
<evidence type="ECO:0000256" key="4">
    <source>
        <dbReference type="SAM" id="Coils"/>
    </source>
</evidence>
<dbReference type="InterPro" id="IPR001841">
    <property type="entry name" value="Znf_RING"/>
</dbReference>
<accession>A0A7I8W9K2</accession>
<evidence type="ECO:0000259" key="5">
    <source>
        <dbReference type="PROSITE" id="PS50089"/>
    </source>
</evidence>
<dbReference type="SUPFAM" id="SSF49599">
    <property type="entry name" value="TRAF domain-like"/>
    <property type="match status" value="1"/>
</dbReference>
<keyword evidence="1 3" id="KW-0479">Metal-binding</keyword>
<keyword evidence="1 3" id="KW-0863">Zinc-finger</keyword>
<dbReference type="EMBL" id="CAJFCJ010000023">
    <property type="protein sequence ID" value="CAD5124819.1"/>
    <property type="molecule type" value="Genomic_DNA"/>
</dbReference>
<dbReference type="InterPro" id="IPR013083">
    <property type="entry name" value="Znf_RING/FYVE/PHD"/>
</dbReference>
<evidence type="ECO:0000256" key="3">
    <source>
        <dbReference type="PROSITE-ProRule" id="PRU00175"/>
    </source>
</evidence>
<dbReference type="PROSITE" id="PS50089">
    <property type="entry name" value="ZF_RING_2"/>
    <property type="match status" value="1"/>
</dbReference>
<feature type="domain" description="RING-type" evidence="5">
    <location>
        <begin position="8"/>
        <end position="43"/>
    </location>
</feature>
<dbReference type="GO" id="GO:0008270">
    <property type="term" value="F:zinc ion binding"/>
    <property type="evidence" value="ECO:0007669"/>
    <property type="project" value="UniProtKB-KW"/>
</dbReference>
<evidence type="ECO:0000313" key="7">
    <source>
        <dbReference type="Proteomes" id="UP000549394"/>
    </source>
</evidence>
<dbReference type="PANTHER" id="PTHR10131">
    <property type="entry name" value="TNF RECEPTOR ASSOCIATED FACTOR"/>
    <property type="match status" value="1"/>
</dbReference>
<keyword evidence="7" id="KW-1185">Reference proteome</keyword>
<proteinExistence type="predicted"/>
<organism evidence="6 7">
    <name type="scientific">Dimorphilus gyrociliatus</name>
    <dbReference type="NCBI Taxonomy" id="2664684"/>
    <lineage>
        <taxon>Eukaryota</taxon>
        <taxon>Metazoa</taxon>
        <taxon>Spiralia</taxon>
        <taxon>Lophotrochozoa</taxon>
        <taxon>Annelida</taxon>
        <taxon>Polychaeta</taxon>
        <taxon>Polychaeta incertae sedis</taxon>
        <taxon>Dinophilidae</taxon>
        <taxon>Dimorphilus</taxon>
    </lineage>
</organism>
<dbReference type="PANTHER" id="PTHR10131:SF94">
    <property type="entry name" value="TNF RECEPTOR-ASSOCIATED FACTOR 4"/>
    <property type="match status" value="1"/>
</dbReference>
<sequence length="222" mass="25564">MGLLNDICLICSNVSEISVRTPCGRKFCKSCLLPYVARKFSCPNRCCRIKLSDLEQLKIPKEKEVVKVRCKYSSFGCPAAVPLREMDSHVIDCKFRTVKCDCGRTMTASQLDDHWKICRWNLCGKCHQSVPKDSNGNFEHDCVESLKKKLEEFQLDLKASQKKEKSLVEKMSKMHDEEVLLVKNFASKIRKYRTLLIGLRARKLGREGNNVNRREEVVEVCK</sequence>
<keyword evidence="2" id="KW-0862">Zinc</keyword>
<dbReference type="Gene3D" id="3.30.40.10">
    <property type="entry name" value="Zinc/RING finger domain, C3HC4 (zinc finger)"/>
    <property type="match status" value="2"/>
</dbReference>
<evidence type="ECO:0000313" key="6">
    <source>
        <dbReference type="EMBL" id="CAD5124819.1"/>
    </source>
</evidence>
<dbReference type="SUPFAM" id="SSF57850">
    <property type="entry name" value="RING/U-box"/>
    <property type="match status" value="1"/>
</dbReference>
<dbReference type="Proteomes" id="UP000549394">
    <property type="component" value="Unassembled WGS sequence"/>
</dbReference>
<gene>
    <name evidence="6" type="ORF">DGYR_LOCUS12302</name>
</gene>
<evidence type="ECO:0000256" key="1">
    <source>
        <dbReference type="ARBA" id="ARBA00022771"/>
    </source>
</evidence>
<dbReference type="OrthoDB" id="6270329at2759"/>
<reference evidence="6 7" key="1">
    <citation type="submission" date="2020-08" db="EMBL/GenBank/DDBJ databases">
        <authorList>
            <person name="Hejnol A."/>
        </authorList>
    </citation>
    <scope>NUCLEOTIDE SEQUENCE [LARGE SCALE GENOMIC DNA]</scope>
</reference>
<comment type="caution">
    <text evidence="6">The sequence shown here is derived from an EMBL/GenBank/DDBJ whole genome shotgun (WGS) entry which is preliminary data.</text>
</comment>
<feature type="coiled-coil region" evidence="4">
    <location>
        <begin position="143"/>
        <end position="170"/>
    </location>
</feature>
<name>A0A7I8W9K2_9ANNE</name>
<dbReference type="AlphaFoldDB" id="A0A7I8W9K2"/>
<keyword evidence="4" id="KW-0175">Coiled coil</keyword>
<protein>
    <submittedName>
        <fullName evidence="6">DgyrCDS13081</fullName>
    </submittedName>
</protein>